<dbReference type="AlphaFoldDB" id="A0A9N9WDI6"/>
<gene>
    <name evidence="12" type="ORF">DIATSA_LOCUS6366</name>
</gene>
<evidence type="ECO:0000256" key="10">
    <source>
        <dbReference type="SAM" id="Coils"/>
    </source>
</evidence>
<evidence type="ECO:0000256" key="6">
    <source>
        <dbReference type="ARBA" id="ARBA00022703"/>
    </source>
</evidence>
<evidence type="ECO:0000256" key="4">
    <source>
        <dbReference type="ARBA" id="ARBA00022454"/>
    </source>
</evidence>
<keyword evidence="5" id="KW-0963">Cytoplasm</keyword>
<evidence type="ECO:0000256" key="1">
    <source>
        <dbReference type="ARBA" id="ARBA00004123"/>
    </source>
</evidence>
<sequence>METVVLDDEPLTRSQGENAIIDLDEEPSDDVIEIVEIPDDGYETSFPDISKKDAAFGELIEKCIALDGSVGMLRVINRTLVPLYKDGERKFKSYYDAQVFNKALIRTLENLENDPKHRYSHIKHICDILKKLRSKRKVPLVTISKDIRDTSRKRKYSEKKHSKPKIVGNVIHLDDDECEVNIIDNEVPYAVTDNNGEEENTIVDTDVTHLDDYDDECEVPIVNGEIPCSNANNNSEKESTFADSIVTEDKTNSTSGKHFIEIDFSNVIFDSDMFNDHLPYVHDSVEPVSSSTPNVSENTINETRTLTLDYHEGEISANDVTSSTNNMPDKEASPIIVQENDMHKQELSVEEKIMDIEKRIAKLKQQIDHYSTQEVTDDCDCSPYIQCDRYQTQLVKLYEELCNLTGCPTVKRRRVRLRAIDSRPELPMKKIEQLINNNIGPNGLPHFPDYEEVEQCVKEANYEAQLGWDSKRIEFEARGLYVHCGRVLQRTRQKREWRDLMSLVKDESLEDPADKDPELQARLTMNKLIANVKEHDVLERYNTMEMNAVRSPKSHVQWPADEMALQYYYETNINDTNNITEKEDSTNENVDNSQIKIIDVYSCKRVVSTEMLTATENNIHRVESVQCDSTKQQVEQHNSISTPMSSDVNDNFKDCYSNEYHDSSAMDIENNNLDGHNENLSQLSGVKSNHIELISIENIDDNETQNNTENVSNLNGNILQNVSNKENYVQTDPSLCQKIKIEENDDSQTDNQYLESRNINEKSHNEFQTNVYSIKENDKGTNLNGESEKNRTVIDTLHFRIKFEQNENSLPTNNQHSETWKDASMNNRVAENTKDNIDYNNKENTKQNHNLENIRESPLLQLPIKVEGNSNLINDNESVKYQNNFNPENFETNHNISTNKTANMTLIKSESEAIRELEDLGDNFTMTILDIIDPSLIIEISDSSDDEDDTLD</sequence>
<keyword evidence="6" id="KW-0053">Apoptosis</keyword>
<dbReference type="GO" id="GO:0042393">
    <property type="term" value="F:histone binding"/>
    <property type="evidence" value="ECO:0007669"/>
    <property type="project" value="InterPro"/>
</dbReference>
<evidence type="ECO:0000256" key="5">
    <source>
        <dbReference type="ARBA" id="ARBA00022490"/>
    </source>
</evidence>
<protein>
    <recommendedName>
        <fullName evidence="11">Daxx histone-binding domain-containing protein</fullName>
    </recommendedName>
</protein>
<dbReference type="Pfam" id="PF20920">
    <property type="entry name" value="DAXX_hist_bd"/>
    <property type="match status" value="1"/>
</dbReference>
<evidence type="ECO:0000256" key="8">
    <source>
        <dbReference type="ARBA" id="ARBA00023186"/>
    </source>
</evidence>
<evidence type="ECO:0000259" key="11">
    <source>
        <dbReference type="Pfam" id="PF20920"/>
    </source>
</evidence>
<keyword evidence="4" id="KW-0158">Chromosome</keyword>
<reference evidence="12" key="2">
    <citation type="submission" date="2022-10" db="EMBL/GenBank/DDBJ databases">
        <authorList>
            <consortium name="ENA_rothamsted_submissions"/>
            <consortium name="culmorum"/>
            <person name="King R."/>
        </authorList>
    </citation>
    <scope>NUCLEOTIDE SEQUENCE</scope>
</reference>
<evidence type="ECO:0000313" key="12">
    <source>
        <dbReference type="EMBL" id="CAG9788569.1"/>
    </source>
</evidence>
<evidence type="ECO:0000256" key="7">
    <source>
        <dbReference type="ARBA" id="ARBA00023054"/>
    </source>
</evidence>
<dbReference type="GO" id="GO:0006915">
    <property type="term" value="P:apoptotic process"/>
    <property type="evidence" value="ECO:0007669"/>
    <property type="project" value="UniProtKB-KW"/>
</dbReference>
<keyword evidence="9" id="KW-0539">Nucleus</keyword>
<proteinExistence type="predicted"/>
<name>A0A9N9WDI6_9NEOP</name>
<evidence type="ECO:0000256" key="9">
    <source>
        <dbReference type="ARBA" id="ARBA00023242"/>
    </source>
</evidence>
<reference evidence="12" key="1">
    <citation type="submission" date="2021-12" db="EMBL/GenBank/DDBJ databases">
        <authorList>
            <person name="King R."/>
        </authorList>
    </citation>
    <scope>NUCLEOTIDE SEQUENCE</scope>
</reference>
<feature type="coiled-coil region" evidence="10">
    <location>
        <begin position="346"/>
        <end position="373"/>
    </location>
</feature>
<organism evidence="12 13">
    <name type="scientific">Diatraea saccharalis</name>
    <name type="common">sugarcane borer</name>
    <dbReference type="NCBI Taxonomy" id="40085"/>
    <lineage>
        <taxon>Eukaryota</taxon>
        <taxon>Metazoa</taxon>
        <taxon>Ecdysozoa</taxon>
        <taxon>Arthropoda</taxon>
        <taxon>Hexapoda</taxon>
        <taxon>Insecta</taxon>
        <taxon>Pterygota</taxon>
        <taxon>Neoptera</taxon>
        <taxon>Endopterygota</taxon>
        <taxon>Lepidoptera</taxon>
        <taxon>Glossata</taxon>
        <taxon>Ditrysia</taxon>
        <taxon>Pyraloidea</taxon>
        <taxon>Crambidae</taxon>
        <taxon>Crambinae</taxon>
        <taxon>Diatraea</taxon>
    </lineage>
</organism>
<dbReference type="Proteomes" id="UP001153714">
    <property type="component" value="Chromosome 2"/>
</dbReference>
<comment type="subcellular location">
    <subcellularLocation>
        <location evidence="2">Chromosome</location>
    </subcellularLocation>
    <subcellularLocation>
        <location evidence="3">Cytoplasm</location>
    </subcellularLocation>
    <subcellularLocation>
        <location evidence="1">Nucleus</location>
    </subcellularLocation>
</comment>
<dbReference type="GO" id="GO:0005737">
    <property type="term" value="C:cytoplasm"/>
    <property type="evidence" value="ECO:0007669"/>
    <property type="project" value="UniProtKB-SubCell"/>
</dbReference>
<evidence type="ECO:0000256" key="2">
    <source>
        <dbReference type="ARBA" id="ARBA00004286"/>
    </source>
</evidence>
<feature type="domain" description="Daxx histone-binding" evidence="11">
    <location>
        <begin position="460"/>
        <end position="541"/>
    </location>
</feature>
<dbReference type="InterPro" id="IPR046426">
    <property type="entry name" value="DAXX_histone-bd_sf"/>
</dbReference>
<dbReference type="GO" id="GO:0005694">
    <property type="term" value="C:chromosome"/>
    <property type="evidence" value="ECO:0007669"/>
    <property type="project" value="UniProtKB-SubCell"/>
</dbReference>
<keyword evidence="7 10" id="KW-0175">Coiled coil</keyword>
<keyword evidence="8" id="KW-0143">Chaperone</keyword>
<dbReference type="InterPro" id="IPR046378">
    <property type="entry name" value="DAXX_histone-bd"/>
</dbReference>
<dbReference type="Gene3D" id="1.10.8.810">
    <property type="entry name" value="Daxx helical bundle domain"/>
    <property type="match status" value="1"/>
</dbReference>
<accession>A0A9N9WDI6</accession>
<dbReference type="OrthoDB" id="7492809at2759"/>
<dbReference type="GO" id="GO:0006355">
    <property type="term" value="P:regulation of DNA-templated transcription"/>
    <property type="evidence" value="ECO:0007669"/>
    <property type="project" value="UniProtKB-ARBA"/>
</dbReference>
<dbReference type="InterPro" id="IPR038298">
    <property type="entry name" value="Daxx_N_sf"/>
</dbReference>
<dbReference type="EMBL" id="OU893333">
    <property type="protein sequence ID" value="CAG9788569.1"/>
    <property type="molecule type" value="Genomic_DNA"/>
</dbReference>
<keyword evidence="13" id="KW-1185">Reference proteome</keyword>
<evidence type="ECO:0000256" key="3">
    <source>
        <dbReference type="ARBA" id="ARBA00004496"/>
    </source>
</evidence>
<dbReference type="Gene3D" id="1.20.58.2170">
    <property type="match status" value="1"/>
</dbReference>
<dbReference type="GO" id="GO:0005634">
    <property type="term" value="C:nucleus"/>
    <property type="evidence" value="ECO:0007669"/>
    <property type="project" value="UniProtKB-SubCell"/>
</dbReference>
<evidence type="ECO:0000313" key="13">
    <source>
        <dbReference type="Proteomes" id="UP001153714"/>
    </source>
</evidence>